<dbReference type="PANTHER" id="PTHR43507:SF1">
    <property type="entry name" value="NADH-UBIQUINONE OXIDOREDUCTASE CHAIN 4"/>
    <property type="match status" value="1"/>
</dbReference>
<dbReference type="NCBIfam" id="TIGR01972">
    <property type="entry name" value="NDH_I_M"/>
    <property type="match status" value="1"/>
</dbReference>
<feature type="transmembrane region" description="Helical" evidence="7">
    <location>
        <begin position="81"/>
        <end position="109"/>
    </location>
</feature>
<comment type="subcellular location">
    <subcellularLocation>
        <location evidence="1">Endomembrane system</location>
        <topology evidence="1">Multi-pass membrane protein</topology>
    </subcellularLocation>
    <subcellularLocation>
        <location evidence="6">Membrane</location>
        <topology evidence="6">Multi-pass membrane protein</topology>
    </subcellularLocation>
</comment>
<dbReference type="GO" id="GO:0048039">
    <property type="term" value="F:ubiquinone binding"/>
    <property type="evidence" value="ECO:0007669"/>
    <property type="project" value="TreeGrafter"/>
</dbReference>
<feature type="transmembrane region" description="Helical" evidence="7">
    <location>
        <begin position="292"/>
        <end position="311"/>
    </location>
</feature>
<dbReference type="InterPro" id="IPR003918">
    <property type="entry name" value="NADH_UbQ_OxRdtase"/>
</dbReference>
<feature type="transmembrane region" description="Helical" evidence="7">
    <location>
        <begin position="390"/>
        <end position="410"/>
    </location>
</feature>
<dbReference type="InterPro" id="IPR001750">
    <property type="entry name" value="ND/Mrp_TM"/>
</dbReference>
<reference evidence="9 10" key="1">
    <citation type="submission" date="2019-02" db="EMBL/GenBank/DDBJ databases">
        <title>Deep-cultivation of Planctomycetes and their phenomic and genomic characterization uncovers novel biology.</title>
        <authorList>
            <person name="Wiegand S."/>
            <person name="Jogler M."/>
            <person name="Boedeker C."/>
            <person name="Pinto D."/>
            <person name="Vollmers J."/>
            <person name="Rivas-Marin E."/>
            <person name="Kohn T."/>
            <person name="Peeters S.H."/>
            <person name="Heuer A."/>
            <person name="Rast P."/>
            <person name="Oberbeckmann S."/>
            <person name="Bunk B."/>
            <person name="Jeske O."/>
            <person name="Meyerdierks A."/>
            <person name="Storesund J.E."/>
            <person name="Kallscheuer N."/>
            <person name="Luecker S."/>
            <person name="Lage O.M."/>
            <person name="Pohl T."/>
            <person name="Merkel B.J."/>
            <person name="Hornburger P."/>
            <person name="Mueller R.-W."/>
            <person name="Bruemmer F."/>
            <person name="Labrenz M."/>
            <person name="Spormann A.M."/>
            <person name="Op den Camp H."/>
            <person name="Overmann J."/>
            <person name="Amann R."/>
            <person name="Jetten M.S.M."/>
            <person name="Mascher T."/>
            <person name="Medema M.H."/>
            <person name="Devos D.P."/>
            <person name="Kaster A.-K."/>
            <person name="Ovreas L."/>
            <person name="Rohde M."/>
            <person name="Galperin M.Y."/>
            <person name="Jogler C."/>
        </authorList>
    </citation>
    <scope>NUCLEOTIDE SEQUENCE [LARGE SCALE GENOMIC DNA]</scope>
    <source>
        <strain evidence="9 10">Pan265</strain>
    </source>
</reference>
<evidence type="ECO:0000313" key="10">
    <source>
        <dbReference type="Proteomes" id="UP000320386"/>
    </source>
</evidence>
<dbReference type="InterPro" id="IPR010227">
    <property type="entry name" value="NADH_Q_OxRdtase_chainM/4"/>
</dbReference>
<feature type="transmembrane region" description="Helical" evidence="7">
    <location>
        <begin position="260"/>
        <end position="280"/>
    </location>
</feature>
<gene>
    <name evidence="9" type="primary">nuoM</name>
    <name evidence="9" type="ORF">Pan265_11230</name>
</gene>
<feature type="transmembrane region" description="Helical" evidence="7">
    <location>
        <begin position="39"/>
        <end position="61"/>
    </location>
</feature>
<dbReference type="GO" id="GO:0008137">
    <property type="term" value="F:NADH dehydrogenase (ubiquinone) activity"/>
    <property type="evidence" value="ECO:0007669"/>
    <property type="project" value="InterPro"/>
</dbReference>
<evidence type="ECO:0000256" key="7">
    <source>
        <dbReference type="SAM" id="Phobius"/>
    </source>
</evidence>
<dbReference type="GO" id="GO:0012505">
    <property type="term" value="C:endomembrane system"/>
    <property type="evidence" value="ECO:0007669"/>
    <property type="project" value="UniProtKB-SubCell"/>
</dbReference>
<evidence type="ECO:0000256" key="6">
    <source>
        <dbReference type="RuleBase" id="RU000320"/>
    </source>
</evidence>
<evidence type="ECO:0000256" key="3">
    <source>
        <dbReference type="ARBA" id="ARBA00022692"/>
    </source>
</evidence>
<keyword evidence="4 7" id="KW-1133">Transmembrane helix</keyword>
<keyword evidence="9" id="KW-0560">Oxidoreductase</keyword>
<dbReference type="GO" id="GO:0042773">
    <property type="term" value="P:ATP synthesis coupled electron transport"/>
    <property type="evidence" value="ECO:0007669"/>
    <property type="project" value="InterPro"/>
</dbReference>
<dbReference type="AlphaFoldDB" id="A0A518BWH5"/>
<feature type="domain" description="NADH:quinone oxidoreductase/Mrp antiporter transmembrane" evidence="8">
    <location>
        <begin position="140"/>
        <end position="424"/>
    </location>
</feature>
<keyword evidence="5 7" id="KW-0472">Membrane</keyword>
<protein>
    <submittedName>
        <fullName evidence="9">NADH-quinone oxidoreductase subunit M</fullName>
        <ecNumber evidence="9">1.6.5.11</ecNumber>
    </submittedName>
</protein>
<dbReference type="Proteomes" id="UP000320386">
    <property type="component" value="Chromosome"/>
</dbReference>
<feature type="transmembrane region" description="Helical" evidence="7">
    <location>
        <begin position="176"/>
        <end position="196"/>
    </location>
</feature>
<dbReference type="EMBL" id="CP036280">
    <property type="protein sequence ID" value="QDU71274.1"/>
    <property type="molecule type" value="Genomic_DNA"/>
</dbReference>
<dbReference type="PRINTS" id="PR01437">
    <property type="entry name" value="NUOXDRDTASE4"/>
</dbReference>
<feature type="transmembrane region" description="Helical" evidence="7">
    <location>
        <begin position="318"/>
        <end position="337"/>
    </location>
</feature>
<feature type="transmembrane region" description="Helical" evidence="7">
    <location>
        <begin position="349"/>
        <end position="369"/>
    </location>
</feature>
<keyword evidence="10" id="KW-1185">Reference proteome</keyword>
<feature type="transmembrane region" description="Helical" evidence="7">
    <location>
        <begin position="144"/>
        <end position="164"/>
    </location>
</feature>
<feature type="transmembrane region" description="Helical" evidence="7">
    <location>
        <begin position="485"/>
        <end position="503"/>
    </location>
</feature>
<dbReference type="KEGG" id="mcad:Pan265_11230"/>
<dbReference type="EC" id="1.6.5.11" evidence="9"/>
<dbReference type="GO" id="GO:0003954">
    <property type="term" value="F:NADH dehydrogenase activity"/>
    <property type="evidence" value="ECO:0007669"/>
    <property type="project" value="TreeGrafter"/>
</dbReference>
<sequence>MELMDTTFNAWLMPALLAVPLVTALLVRLRGLLPTTQATWSAGFVGGLLTLGLVIVAMLAYDWRAGGVQMVIEAVWMPQLGLSFALGVDALSLWMMLVTALIMPVAALASDGRGQNAEERGAFFCWLHVLLASMLGALMARDVILFYAFFELTLLPTYVLIGRFGHVGRSRAATTVFVYGFVSALFTAAGLAYIAVHHASLAGFWSFRIDDLLATAPQMSASEQGWVFLALMLGFGVKTPLFPLHNWLPTAHQGSSADGAVDLAALVLKLGPYGILRIVLPMLPLAVVEYAPLLGVLGVIAILYAGLIAWVQPDAKSLIGYSSVSHMGFVVLGLFALDAKNIGSVGAAAYLVNHGVAVGGLLLCVGILYDRFRTRELGEVSGVAKVMPAWAFFFVFFVMASVGLPGLNGFVGELLTLMGTFLSRDVLGPVYALLAGLGLVIGALYLLRLAASFAFGPLKAVSYPNSGASSVDDVRDLSRREVASLAPLALFCLVFGLFPYPMLSTLSPAVSEMTARAQQHLHTHQGDGVRSASDTSSSTDVLVTERLVLEASE</sequence>
<dbReference type="GO" id="GO:0016020">
    <property type="term" value="C:membrane"/>
    <property type="evidence" value="ECO:0007669"/>
    <property type="project" value="UniProtKB-SubCell"/>
</dbReference>
<proteinExistence type="inferred from homology"/>
<keyword evidence="3 6" id="KW-0812">Transmembrane</keyword>
<evidence type="ECO:0000313" key="9">
    <source>
        <dbReference type="EMBL" id="QDU71274.1"/>
    </source>
</evidence>
<evidence type="ECO:0000256" key="4">
    <source>
        <dbReference type="ARBA" id="ARBA00022989"/>
    </source>
</evidence>
<dbReference type="GO" id="GO:0015990">
    <property type="term" value="P:electron transport coupled proton transport"/>
    <property type="evidence" value="ECO:0007669"/>
    <property type="project" value="TreeGrafter"/>
</dbReference>
<dbReference type="OrthoDB" id="9807568at2"/>
<evidence type="ECO:0000256" key="1">
    <source>
        <dbReference type="ARBA" id="ARBA00004127"/>
    </source>
</evidence>
<evidence type="ECO:0000256" key="2">
    <source>
        <dbReference type="ARBA" id="ARBA00009025"/>
    </source>
</evidence>
<accession>A0A518BWH5</accession>
<dbReference type="Pfam" id="PF00361">
    <property type="entry name" value="Proton_antipo_M"/>
    <property type="match status" value="1"/>
</dbReference>
<dbReference type="PANTHER" id="PTHR43507">
    <property type="entry name" value="NADH-UBIQUINONE OXIDOREDUCTASE CHAIN 4"/>
    <property type="match status" value="1"/>
</dbReference>
<name>A0A518BWH5_9BACT</name>
<comment type="similarity">
    <text evidence="2">Belongs to the complex I subunit 4 family.</text>
</comment>
<feature type="transmembrane region" description="Helical" evidence="7">
    <location>
        <begin position="226"/>
        <end position="248"/>
    </location>
</feature>
<feature type="transmembrane region" description="Helical" evidence="7">
    <location>
        <begin position="430"/>
        <end position="447"/>
    </location>
</feature>
<evidence type="ECO:0000256" key="5">
    <source>
        <dbReference type="ARBA" id="ARBA00023136"/>
    </source>
</evidence>
<organism evidence="9 10">
    <name type="scientific">Mucisphaera calidilacus</name>
    <dbReference type="NCBI Taxonomy" id="2527982"/>
    <lineage>
        <taxon>Bacteria</taxon>
        <taxon>Pseudomonadati</taxon>
        <taxon>Planctomycetota</taxon>
        <taxon>Phycisphaerae</taxon>
        <taxon>Phycisphaerales</taxon>
        <taxon>Phycisphaeraceae</taxon>
        <taxon>Mucisphaera</taxon>
    </lineage>
</organism>
<feature type="transmembrane region" description="Helical" evidence="7">
    <location>
        <begin position="6"/>
        <end position="27"/>
    </location>
</feature>
<evidence type="ECO:0000259" key="8">
    <source>
        <dbReference type="Pfam" id="PF00361"/>
    </source>
</evidence>
<feature type="transmembrane region" description="Helical" evidence="7">
    <location>
        <begin position="121"/>
        <end position="138"/>
    </location>
</feature>